<dbReference type="RefSeq" id="WP_062335192.1">
    <property type="nucleotide sequence ID" value="NZ_CP014237.1"/>
</dbReference>
<protein>
    <submittedName>
        <fullName evidence="3">Type-1 restriction enzyme R protein</fullName>
        <ecNumber evidence="3">3.1.21.3</ecNumber>
    </submittedName>
</protein>
<sequence>MSNFAFIADQFPSLAETAIGAEKLIYVYPPAAIMAARQSLESLVLWLYTYDKKLSQPFDNSLSNLLREPCFTKLVPEYVILKMDTIRIIGNKYVHGKVSVPPEKQKQQAISTIADLFLIYHWFERTYGSPSIDRDLARKFKQENIPNPTAQLTTFQTKLSELQQQNQAFEEQIVKQHEQLKQTEEQLAIRTADAQEKERLLAEIDSELAKKRAEVEQAKLDNQAYNQTHPDTTDYNEAETRAILIDLLLEEAGWIIGRNVITEVKVTDFPSQTGEGFVDYVLTGDDGIPLAVVEAKRTAKSEQAGQQQAKLYADSLEKQYGRRPIIFYSNGYRTFMWDDGVYPPRIVQGFYTQQELNRLIQQLATKNTEKSLSKLSIKEEIVERAYQVKAVKSMLKVFEENKRAGLLVMATGTGKTRTAIALVDILMRANRVQKVLFLADRTSLVRQAFNNFKALLPNTACINLIENREQNGRVYFSTYQTMMGLINEKNADGTRKFGIGMFDLVIIDEAHRSVYQKFGEIFRYFDSLLVGLTATPRDEVDRDTYHLFGLTPGMPTDYYSLDEAIDEGYLVPPKAFNVPLKFMREGIKYDELSDEEKAHWESLDWGDIETPDEVAAAAMNKLLFNTDTVDKMLHHLMENGIKVKGGDCLGKTIIFAVNQRHAEFIAARFNHHYPSYQGKFARVITHAVNYAQTLIDDFSKKDLPEPQIAISVDMLDTGIDVPEVVNLVFFKTVRSKVKFMQMIGRGTRLCKDLFAPEQDKTEFYIFDYCGNFEFFNENPKGATNSPAEPLSQRLFKARVSILQQLQLPKHKNDTTAPLEEKLKGYLHRQVSSMNRENFIVRPKWQFVEKFKDLSKWNKLDDVTVNEINENLSGLPIEQKEKDQDDLEAKLFDLLCYNLQISILNNDKNSIGACRKRIQSIVENLSIKTNIPAIAKEIELIDLILTEDYWTTISVIDAENIRERLRNLVKLIDKVERKIVYTILMDEFGEVTPIPLPVIGPDVDVDQYKKRVEHFIKAHEDHLTIARLKLGLPLTKDDLAQLEQFVYNAQEVSSQEEFKNHFGNDLSLPEFIRSLVGLDHQAVENAFSNYLVGTQYNYNQILFVKMIIEQLTKQGKLEAERLYEAPFTQIHYEGIEGLFSENDIEHIFNKIDSFNQILIA</sequence>
<dbReference type="Gene3D" id="3.90.1570.30">
    <property type="match status" value="1"/>
</dbReference>
<evidence type="ECO:0000256" key="1">
    <source>
        <dbReference type="SAM" id="Coils"/>
    </source>
</evidence>
<dbReference type="REBASE" id="405092">
    <property type="entry name" value="Mos10465ORF2408P"/>
</dbReference>
<evidence type="ECO:0000313" key="4">
    <source>
        <dbReference type="Proteomes" id="UP000255230"/>
    </source>
</evidence>
<dbReference type="Pfam" id="PF13643">
    <property type="entry name" value="DUF4145"/>
    <property type="match status" value="1"/>
</dbReference>
<dbReference type="GO" id="GO:0005524">
    <property type="term" value="F:ATP binding"/>
    <property type="evidence" value="ECO:0007669"/>
    <property type="project" value="UniProtKB-KW"/>
</dbReference>
<keyword evidence="3" id="KW-0378">Hydrolase</keyword>
<dbReference type="Pfam" id="PF08463">
    <property type="entry name" value="EcoEI_R_C"/>
    <property type="match status" value="1"/>
</dbReference>
<dbReference type="PANTHER" id="PTHR47396">
    <property type="entry name" value="TYPE I RESTRICTION ENZYME ECOKI R PROTEIN"/>
    <property type="match status" value="1"/>
</dbReference>
<dbReference type="EMBL" id="UGPY01000005">
    <property type="protein sequence ID" value="STZ04948.1"/>
    <property type="molecule type" value="Genomic_DNA"/>
</dbReference>
<name>A0A378QVX2_FAUOS</name>
<dbReference type="AlphaFoldDB" id="A0A378QVX2"/>
<dbReference type="KEGG" id="mos:AXE82_11625"/>
<proteinExistence type="predicted"/>
<dbReference type="GeneID" id="35779486"/>
<evidence type="ECO:0000259" key="2">
    <source>
        <dbReference type="PROSITE" id="PS51192"/>
    </source>
</evidence>
<dbReference type="PANTHER" id="PTHR47396:SF1">
    <property type="entry name" value="ATP-DEPENDENT HELICASE IRC3-RELATED"/>
    <property type="match status" value="1"/>
</dbReference>
<dbReference type="InterPro" id="IPR050742">
    <property type="entry name" value="Helicase_Restrict-Modif_Enz"/>
</dbReference>
<dbReference type="InterPro" id="IPR014001">
    <property type="entry name" value="Helicase_ATP-bd"/>
</dbReference>
<feature type="domain" description="Helicase ATP-binding" evidence="2">
    <location>
        <begin position="396"/>
        <end position="554"/>
    </location>
</feature>
<dbReference type="CDD" id="cd18032">
    <property type="entry name" value="DEXHc_RE_I_III_res"/>
    <property type="match status" value="1"/>
</dbReference>
<dbReference type="GO" id="GO:0003677">
    <property type="term" value="F:DNA binding"/>
    <property type="evidence" value="ECO:0007669"/>
    <property type="project" value="UniProtKB-KW"/>
</dbReference>
<dbReference type="GO" id="GO:0009035">
    <property type="term" value="F:type I site-specific deoxyribonuclease activity"/>
    <property type="evidence" value="ECO:0007669"/>
    <property type="project" value="UniProtKB-EC"/>
</dbReference>
<dbReference type="SMART" id="SM00487">
    <property type="entry name" value="DEXDc"/>
    <property type="match status" value="1"/>
</dbReference>
<dbReference type="Proteomes" id="UP000255230">
    <property type="component" value="Unassembled WGS sequence"/>
</dbReference>
<dbReference type="InterPro" id="IPR027417">
    <property type="entry name" value="P-loop_NTPase"/>
</dbReference>
<dbReference type="GO" id="GO:0005829">
    <property type="term" value="C:cytosol"/>
    <property type="evidence" value="ECO:0007669"/>
    <property type="project" value="TreeGrafter"/>
</dbReference>
<dbReference type="InterPro" id="IPR025285">
    <property type="entry name" value="DUF4145"/>
</dbReference>
<dbReference type="InterPro" id="IPR013670">
    <property type="entry name" value="EcoEI_R_C_dom"/>
</dbReference>
<dbReference type="CDD" id="cd18799">
    <property type="entry name" value="SF2_C_EcoAI-like"/>
    <property type="match status" value="1"/>
</dbReference>
<dbReference type="PROSITE" id="PS51192">
    <property type="entry name" value="HELICASE_ATP_BIND_1"/>
    <property type="match status" value="1"/>
</dbReference>
<feature type="coiled-coil region" evidence="1">
    <location>
        <begin position="152"/>
        <end position="228"/>
    </location>
</feature>
<accession>A0A378QVX2</accession>
<gene>
    <name evidence="3" type="primary">hsdR_3</name>
    <name evidence="3" type="ORF">NCTC10465_02404</name>
</gene>
<dbReference type="InterPro" id="IPR007409">
    <property type="entry name" value="Restrct_endonuc_type1_HsdR_N"/>
</dbReference>
<keyword evidence="4" id="KW-1185">Reference proteome</keyword>
<dbReference type="InterPro" id="IPR006935">
    <property type="entry name" value="Helicase/UvrB_N"/>
</dbReference>
<keyword evidence="1" id="KW-0175">Coiled coil</keyword>
<dbReference type="GO" id="GO:0009307">
    <property type="term" value="P:DNA restriction-modification system"/>
    <property type="evidence" value="ECO:0007669"/>
    <property type="project" value="UniProtKB-KW"/>
</dbReference>
<dbReference type="EC" id="3.1.21.3" evidence="3"/>
<dbReference type="Pfam" id="PF04313">
    <property type="entry name" value="HSDR_N"/>
    <property type="match status" value="1"/>
</dbReference>
<dbReference type="SUPFAM" id="SSF52540">
    <property type="entry name" value="P-loop containing nucleoside triphosphate hydrolases"/>
    <property type="match status" value="2"/>
</dbReference>
<dbReference type="Gene3D" id="3.40.50.300">
    <property type="entry name" value="P-loop containing nucleotide triphosphate hydrolases"/>
    <property type="match status" value="2"/>
</dbReference>
<organism evidence="3 4">
    <name type="scientific">Faucicola osloensis</name>
    <name type="common">Moraxella osloensis</name>
    <dbReference type="NCBI Taxonomy" id="34062"/>
    <lineage>
        <taxon>Bacteria</taxon>
        <taxon>Pseudomonadati</taxon>
        <taxon>Pseudomonadota</taxon>
        <taxon>Gammaproteobacteria</taxon>
        <taxon>Moraxellales</taxon>
        <taxon>Moraxellaceae</taxon>
        <taxon>Faucicola</taxon>
    </lineage>
</organism>
<evidence type="ECO:0000313" key="3">
    <source>
        <dbReference type="EMBL" id="STZ04948.1"/>
    </source>
</evidence>
<dbReference type="Pfam" id="PF04851">
    <property type="entry name" value="ResIII"/>
    <property type="match status" value="1"/>
</dbReference>
<reference evidence="3 4" key="1">
    <citation type="submission" date="2018-06" db="EMBL/GenBank/DDBJ databases">
        <authorList>
            <consortium name="Pathogen Informatics"/>
            <person name="Doyle S."/>
        </authorList>
    </citation>
    <scope>NUCLEOTIDE SEQUENCE [LARGE SCALE GENOMIC DNA]</scope>
    <source>
        <strain evidence="3 4">NCTC10465</strain>
    </source>
</reference>